<evidence type="ECO:0000313" key="7">
    <source>
        <dbReference type="EMBL" id="MCQ1538326.1"/>
    </source>
</evidence>
<keyword evidence="5 6" id="KW-0472">Membrane</keyword>
<dbReference type="PANTHER" id="PTHR34584:SF1">
    <property type="entry name" value="NA(+)_H(+) ANTIPORTER SUBUNIT E1"/>
    <property type="match status" value="1"/>
</dbReference>
<keyword evidence="2" id="KW-1003">Cell membrane</keyword>
<keyword evidence="8" id="KW-1185">Reference proteome</keyword>
<feature type="transmembrane region" description="Helical" evidence="6">
    <location>
        <begin position="55"/>
        <end position="77"/>
    </location>
</feature>
<feature type="transmembrane region" description="Helical" evidence="6">
    <location>
        <begin position="89"/>
        <end position="109"/>
    </location>
</feature>
<dbReference type="InterPro" id="IPR002758">
    <property type="entry name" value="Cation_antiport_E"/>
</dbReference>
<name>A0ABD4THZ3_9EURY</name>
<keyword evidence="4 6" id="KW-1133">Transmembrane helix</keyword>
<dbReference type="PANTHER" id="PTHR34584">
    <property type="entry name" value="NA(+)/H(+) ANTIPORTER SUBUNIT E1"/>
    <property type="match status" value="1"/>
</dbReference>
<accession>A0ABD4THZ3</accession>
<dbReference type="GO" id="GO:0005886">
    <property type="term" value="C:plasma membrane"/>
    <property type="evidence" value="ECO:0007669"/>
    <property type="project" value="UniProtKB-SubCell"/>
</dbReference>
<proteinExistence type="predicted"/>
<dbReference type="Pfam" id="PF01899">
    <property type="entry name" value="MNHE"/>
    <property type="match status" value="1"/>
</dbReference>
<gene>
    <name evidence="7" type="ORF">FTO68_04890</name>
</gene>
<evidence type="ECO:0000256" key="2">
    <source>
        <dbReference type="ARBA" id="ARBA00022475"/>
    </source>
</evidence>
<evidence type="ECO:0000256" key="3">
    <source>
        <dbReference type="ARBA" id="ARBA00022692"/>
    </source>
</evidence>
<organism evidence="7 8">
    <name type="scientific">Methanocalculus taiwanensis</name>
    <dbReference type="NCBI Taxonomy" id="106207"/>
    <lineage>
        <taxon>Archaea</taxon>
        <taxon>Methanobacteriati</taxon>
        <taxon>Methanobacteriota</taxon>
        <taxon>Stenosarchaea group</taxon>
        <taxon>Methanomicrobia</taxon>
        <taxon>Methanomicrobiales</taxon>
        <taxon>Methanocalculaceae</taxon>
        <taxon>Methanocalculus</taxon>
    </lineage>
</organism>
<dbReference type="AlphaFoldDB" id="A0ABD4THZ3"/>
<comment type="caution">
    <text evidence="7">The sequence shown here is derived from an EMBL/GenBank/DDBJ whole genome shotgun (WGS) entry which is preliminary data.</text>
</comment>
<reference evidence="7 8" key="1">
    <citation type="submission" date="2019-08" db="EMBL/GenBank/DDBJ databases">
        <authorList>
            <person name="Chen S.-C."/>
            <person name="Lai M.-C."/>
            <person name="You Y.-T."/>
        </authorList>
    </citation>
    <scope>NUCLEOTIDE SEQUENCE [LARGE SCALE GENOMIC DNA]</scope>
    <source>
        <strain evidence="7 8">P2F9704a</strain>
    </source>
</reference>
<keyword evidence="3 6" id="KW-0812">Transmembrane</keyword>
<evidence type="ECO:0000256" key="1">
    <source>
        <dbReference type="ARBA" id="ARBA00004651"/>
    </source>
</evidence>
<evidence type="ECO:0000256" key="5">
    <source>
        <dbReference type="ARBA" id="ARBA00023136"/>
    </source>
</evidence>
<protein>
    <submittedName>
        <fullName evidence="7">Protein MnhE</fullName>
    </submittedName>
</protein>
<evidence type="ECO:0000256" key="6">
    <source>
        <dbReference type="SAM" id="Phobius"/>
    </source>
</evidence>
<dbReference type="EMBL" id="VOTZ01000008">
    <property type="protein sequence ID" value="MCQ1538326.1"/>
    <property type="molecule type" value="Genomic_DNA"/>
</dbReference>
<comment type="subcellular location">
    <subcellularLocation>
        <location evidence="1">Cell membrane</location>
        <topology evidence="1">Multi-pass membrane protein</topology>
    </subcellularLocation>
</comment>
<evidence type="ECO:0000256" key="4">
    <source>
        <dbReference type="ARBA" id="ARBA00022989"/>
    </source>
</evidence>
<evidence type="ECO:0000313" key="8">
    <source>
        <dbReference type="Proteomes" id="UP001524383"/>
    </source>
</evidence>
<feature type="transmembrane region" description="Helical" evidence="6">
    <location>
        <begin position="33"/>
        <end position="49"/>
    </location>
</feature>
<sequence length="194" mass="21775">MKHRFINNTLQSRRDDSCGGFEISSENRRSSPGKLIATFTILMIFWYILSGYFDLFHIGAGIICCGIVTLISGDLILRSDRSLIQSGRIFIRFILFLPQLMVEILIANLDVAYRVLHPKMPIDPEILTIDTGFSGDVPRTAFANAMTLTPGTITVDVRRGTFTVHALVRESAEEDLLRKRSIQKRLADIFGEGP</sequence>
<dbReference type="Proteomes" id="UP001524383">
    <property type="component" value="Unassembled WGS sequence"/>
</dbReference>